<proteinExistence type="predicted"/>
<reference evidence="1" key="1">
    <citation type="journal article" date="2022" name="bioRxiv">
        <title>Genomics of Preaxostyla Flagellates Illuminates Evolutionary Transitions and the Path Towards Mitochondrial Loss.</title>
        <authorList>
            <person name="Novak L.V.F."/>
            <person name="Treitli S.C."/>
            <person name="Pyrih J."/>
            <person name="Halakuc P."/>
            <person name="Pipaliya S.V."/>
            <person name="Vacek V."/>
            <person name="Brzon O."/>
            <person name="Soukal P."/>
            <person name="Eme L."/>
            <person name="Dacks J.B."/>
            <person name="Karnkowska A."/>
            <person name="Elias M."/>
            <person name="Hampl V."/>
        </authorList>
    </citation>
    <scope>NUCLEOTIDE SEQUENCE</scope>
    <source>
        <strain evidence="1">RCP-MX</strain>
    </source>
</reference>
<gene>
    <name evidence="1" type="ORF">PAPYR_8651</name>
</gene>
<protein>
    <submittedName>
        <fullName evidence="1">Uncharacterized protein</fullName>
    </submittedName>
</protein>
<dbReference type="EMBL" id="JAPMOS010000078">
    <property type="protein sequence ID" value="KAJ4456209.1"/>
    <property type="molecule type" value="Genomic_DNA"/>
</dbReference>
<name>A0ABQ8UA77_9EUKA</name>
<evidence type="ECO:0000313" key="1">
    <source>
        <dbReference type="EMBL" id="KAJ4456209.1"/>
    </source>
</evidence>
<dbReference type="Proteomes" id="UP001141327">
    <property type="component" value="Unassembled WGS sequence"/>
</dbReference>
<accession>A0ABQ8UA77</accession>
<organism evidence="1 2">
    <name type="scientific">Paratrimastix pyriformis</name>
    <dbReference type="NCBI Taxonomy" id="342808"/>
    <lineage>
        <taxon>Eukaryota</taxon>
        <taxon>Metamonada</taxon>
        <taxon>Preaxostyla</taxon>
        <taxon>Paratrimastigidae</taxon>
        <taxon>Paratrimastix</taxon>
    </lineage>
</organism>
<sequence>MDRCAAATSLRRALWAFQHPQAERGTVNILVLGDCSETTSFINSTLSAIDGEIRFPAAGGHFYECFRIAPHVSMWAGPSLAEASCFPEGRLEDMIRGAYRAGFDCQETPTARTPVISPNNRIDAVIFVLSVKDLEKPQALELFQHAKGIVDAKRQLPFVVAVSRLDVVVPIFAGAPSMMLTRLRECHPDLCAPIREKFFKVTHLEPHQFCPLMNYQSGTGTNPFQDEAILQVTANALRCVEGRAGKLQTPLQVLMQRWRV</sequence>
<comment type="caution">
    <text evidence="1">The sequence shown here is derived from an EMBL/GenBank/DDBJ whole genome shotgun (WGS) entry which is preliminary data.</text>
</comment>
<evidence type="ECO:0000313" key="2">
    <source>
        <dbReference type="Proteomes" id="UP001141327"/>
    </source>
</evidence>
<keyword evidence="2" id="KW-1185">Reference proteome</keyword>